<feature type="domain" description="Toprim" evidence="10">
    <location>
        <begin position="1"/>
        <end position="91"/>
    </location>
</feature>
<evidence type="ECO:0000256" key="2">
    <source>
        <dbReference type="ARBA" id="ARBA00001946"/>
    </source>
</evidence>
<sequence length="201" mass="23555">MSGKILNVMNVDIFRVRNNKVLEEVKNMLGLEYGMDYSEESNRAKLRYGGIMIMADADDDGKHIVGLVINYFYCCFPQLIQIGFVMFYRSPIIRAWRIKNGKEVDKQKFFNTGEYEKWEKEQGSLTGWHFMYIKGLGTNDDAGIFEDSKDPRYVQCMYDNQTSQAMTLAFSKDLANMRKEWLVKWKNRPELELPPRQPVTN</sequence>
<comment type="caution">
    <text evidence="11">The sequence shown here is derived from an EMBL/GenBank/DDBJ whole genome shotgun (WGS) entry which is preliminary data.</text>
</comment>
<organism evidence="11">
    <name type="scientific">mine drainage metagenome</name>
    <dbReference type="NCBI Taxonomy" id="410659"/>
    <lineage>
        <taxon>unclassified sequences</taxon>
        <taxon>metagenomes</taxon>
        <taxon>ecological metagenomes</taxon>
    </lineage>
</organism>
<protein>
    <recommendedName>
        <fullName evidence="3">DNA topoisomerase (ATP-hydrolyzing)</fullName>
        <ecNumber evidence="3">5.6.2.2</ecNumber>
    </recommendedName>
</protein>
<evidence type="ECO:0000259" key="10">
    <source>
        <dbReference type="PROSITE" id="PS50880"/>
    </source>
</evidence>
<keyword evidence="5" id="KW-0067">ATP-binding</keyword>
<evidence type="ECO:0000256" key="9">
    <source>
        <dbReference type="SAM" id="Phobius"/>
    </source>
</evidence>
<name>T0ZTX0_9ZZZZ</name>
<dbReference type="GO" id="GO:0000712">
    <property type="term" value="P:resolution of meiotic recombination intermediates"/>
    <property type="evidence" value="ECO:0007669"/>
    <property type="project" value="TreeGrafter"/>
</dbReference>
<dbReference type="GO" id="GO:0003918">
    <property type="term" value="F:DNA topoisomerase type II (double strand cut, ATP-hydrolyzing) activity"/>
    <property type="evidence" value="ECO:0007669"/>
    <property type="project" value="UniProtKB-EC"/>
</dbReference>
<dbReference type="Gene3D" id="3.40.50.670">
    <property type="match status" value="1"/>
</dbReference>
<evidence type="ECO:0000256" key="7">
    <source>
        <dbReference type="ARBA" id="ARBA00023125"/>
    </source>
</evidence>
<reference evidence="11" key="1">
    <citation type="submission" date="2013-08" db="EMBL/GenBank/DDBJ databases">
        <authorList>
            <person name="Mendez C."/>
            <person name="Richter M."/>
            <person name="Ferrer M."/>
            <person name="Sanchez J."/>
        </authorList>
    </citation>
    <scope>NUCLEOTIDE SEQUENCE</scope>
</reference>
<dbReference type="EC" id="5.6.2.2" evidence="3"/>
<evidence type="ECO:0000256" key="1">
    <source>
        <dbReference type="ARBA" id="ARBA00000185"/>
    </source>
</evidence>
<reference evidence="11" key="2">
    <citation type="journal article" date="2014" name="ISME J.">
        <title>Microbial stratification in low pH oxic and suboxic macroscopic growths along an acid mine drainage.</title>
        <authorList>
            <person name="Mendez-Garcia C."/>
            <person name="Mesa V."/>
            <person name="Sprenger R.R."/>
            <person name="Richter M."/>
            <person name="Diez M.S."/>
            <person name="Solano J."/>
            <person name="Bargiela R."/>
            <person name="Golyshina O.V."/>
            <person name="Manteca A."/>
            <person name="Ramos J.L."/>
            <person name="Gallego J.R."/>
            <person name="Llorente I."/>
            <person name="Martins Dos Santos V.A."/>
            <person name="Jensen O.N."/>
            <person name="Pelaez A.I."/>
            <person name="Sanchez J."/>
            <person name="Ferrer M."/>
        </authorList>
    </citation>
    <scope>NUCLEOTIDE SEQUENCE</scope>
</reference>
<keyword evidence="6" id="KW-0799">Topoisomerase</keyword>
<feature type="non-terminal residue" evidence="11">
    <location>
        <position position="201"/>
    </location>
</feature>
<keyword evidence="9" id="KW-1133">Transmembrane helix</keyword>
<evidence type="ECO:0000256" key="6">
    <source>
        <dbReference type="ARBA" id="ARBA00023029"/>
    </source>
</evidence>
<proteinExistence type="predicted"/>
<gene>
    <name evidence="11" type="ORF">B1A_19094</name>
</gene>
<evidence type="ECO:0000256" key="3">
    <source>
        <dbReference type="ARBA" id="ARBA00012895"/>
    </source>
</evidence>
<dbReference type="Pfam" id="PF16898">
    <property type="entry name" value="TOPRIM_C"/>
    <property type="match status" value="1"/>
</dbReference>
<evidence type="ECO:0000256" key="5">
    <source>
        <dbReference type="ARBA" id="ARBA00022840"/>
    </source>
</evidence>
<comment type="cofactor">
    <cofactor evidence="2">
        <name>Mg(2+)</name>
        <dbReference type="ChEBI" id="CHEBI:18420"/>
    </cofactor>
</comment>
<dbReference type="GO" id="GO:0003677">
    <property type="term" value="F:DNA binding"/>
    <property type="evidence" value="ECO:0007669"/>
    <property type="project" value="UniProtKB-KW"/>
</dbReference>
<dbReference type="AlphaFoldDB" id="T0ZTX0"/>
<evidence type="ECO:0000256" key="8">
    <source>
        <dbReference type="ARBA" id="ARBA00023235"/>
    </source>
</evidence>
<dbReference type="InterPro" id="IPR006171">
    <property type="entry name" value="TOPRIM_dom"/>
</dbReference>
<dbReference type="PROSITE" id="PS50880">
    <property type="entry name" value="TOPRIM"/>
    <property type="match status" value="1"/>
</dbReference>
<dbReference type="EMBL" id="AUZX01014088">
    <property type="protein sequence ID" value="EQD33330.1"/>
    <property type="molecule type" value="Genomic_DNA"/>
</dbReference>
<dbReference type="SUPFAM" id="SSF56719">
    <property type="entry name" value="Type II DNA topoisomerase"/>
    <property type="match status" value="1"/>
</dbReference>
<dbReference type="InterPro" id="IPR050634">
    <property type="entry name" value="DNA_Topoisomerase_II"/>
</dbReference>
<dbReference type="PANTHER" id="PTHR10169:SF38">
    <property type="entry name" value="DNA TOPOISOMERASE 2"/>
    <property type="match status" value="1"/>
</dbReference>
<dbReference type="PRINTS" id="PR00418">
    <property type="entry name" value="TPI2FAMILY"/>
</dbReference>
<keyword evidence="8 11" id="KW-0413">Isomerase</keyword>
<keyword evidence="4" id="KW-0547">Nucleotide-binding</keyword>
<dbReference type="InterPro" id="IPR031660">
    <property type="entry name" value="TOPRIM_C"/>
</dbReference>
<comment type="catalytic activity">
    <reaction evidence="1">
        <text>ATP-dependent breakage, passage and rejoining of double-stranded DNA.</text>
        <dbReference type="EC" id="5.6.2.2"/>
    </reaction>
</comment>
<keyword evidence="9" id="KW-0472">Membrane</keyword>
<keyword evidence="9" id="KW-0812">Transmembrane</keyword>
<evidence type="ECO:0000313" key="11">
    <source>
        <dbReference type="EMBL" id="EQD33330.1"/>
    </source>
</evidence>
<accession>T0ZTX0</accession>
<evidence type="ECO:0000256" key="4">
    <source>
        <dbReference type="ARBA" id="ARBA00022741"/>
    </source>
</evidence>
<dbReference type="GO" id="GO:0000819">
    <property type="term" value="P:sister chromatid segregation"/>
    <property type="evidence" value="ECO:0007669"/>
    <property type="project" value="TreeGrafter"/>
</dbReference>
<dbReference type="PANTHER" id="PTHR10169">
    <property type="entry name" value="DNA TOPOISOMERASE/GYRASE"/>
    <property type="match status" value="1"/>
</dbReference>
<feature type="transmembrane region" description="Helical" evidence="9">
    <location>
        <begin position="64"/>
        <end position="88"/>
    </location>
</feature>
<dbReference type="FunFam" id="3.40.50.670:FF:000001">
    <property type="entry name" value="DNA topoisomerase 2"/>
    <property type="match status" value="1"/>
</dbReference>
<dbReference type="InterPro" id="IPR013760">
    <property type="entry name" value="Topo_IIA-like_dom_sf"/>
</dbReference>
<dbReference type="GO" id="GO:0005634">
    <property type="term" value="C:nucleus"/>
    <property type="evidence" value="ECO:0007669"/>
    <property type="project" value="TreeGrafter"/>
</dbReference>
<dbReference type="GO" id="GO:0005524">
    <property type="term" value="F:ATP binding"/>
    <property type="evidence" value="ECO:0007669"/>
    <property type="project" value="UniProtKB-KW"/>
</dbReference>
<dbReference type="GO" id="GO:0006265">
    <property type="term" value="P:DNA topological change"/>
    <property type="evidence" value="ECO:0007669"/>
    <property type="project" value="InterPro"/>
</dbReference>
<dbReference type="InterPro" id="IPR013759">
    <property type="entry name" value="Topo_IIA_B_C"/>
</dbReference>
<keyword evidence="7" id="KW-0238">DNA-binding</keyword>